<dbReference type="Gene3D" id="3.40.50.150">
    <property type="entry name" value="Vaccinia Virus protein VP39"/>
    <property type="match status" value="1"/>
</dbReference>
<feature type="region of interest" description="Disordered" evidence="1">
    <location>
        <begin position="1"/>
        <end position="20"/>
    </location>
</feature>
<dbReference type="EMBL" id="VRZA01000002">
    <property type="protein sequence ID" value="TXS95455.1"/>
    <property type="molecule type" value="Genomic_DNA"/>
</dbReference>
<proteinExistence type="predicted"/>
<keyword evidence="2" id="KW-0808">Transferase</keyword>
<accession>A0A5C9A3K5</accession>
<protein>
    <submittedName>
        <fullName evidence="2">Methyltransferase</fullName>
    </submittedName>
</protein>
<dbReference type="InterPro" id="IPR029063">
    <property type="entry name" value="SAM-dependent_MTases_sf"/>
</dbReference>
<keyword evidence="3" id="KW-1185">Reference proteome</keyword>
<dbReference type="SUPFAM" id="SSF53335">
    <property type="entry name" value="S-adenosyl-L-methionine-dependent methyltransferases"/>
    <property type="match status" value="1"/>
</dbReference>
<gene>
    <name evidence="2" type="ORF">FV139_06090</name>
</gene>
<dbReference type="Proteomes" id="UP000321039">
    <property type="component" value="Unassembled WGS sequence"/>
</dbReference>
<evidence type="ECO:0000256" key="1">
    <source>
        <dbReference type="SAM" id="MobiDB-lite"/>
    </source>
</evidence>
<evidence type="ECO:0000313" key="3">
    <source>
        <dbReference type="Proteomes" id="UP000321039"/>
    </source>
</evidence>
<sequence length="222" mass="24710">MGTPPLAKSAEKDSKLGRSKPTVARTFRGVTIPTSSHPNIRRVRRQGTVPSIHGNKFWKSSALLIDYLKKHPPENCQRVIDVGCGWGIGGIWCAKKLDAKVTSVDADPDVFPYLDEVAALNGVKTKTVARRFEQLTVKDLKKYDMLIAADICFWDELVKPVTNMVNRAVKAGVKHIYIADPERSTFLEMAERCVDKHCGDLFEWKTRGSVEARGAIMAIENA</sequence>
<dbReference type="InterPro" id="IPR019410">
    <property type="entry name" value="Methyltransf_16"/>
</dbReference>
<name>A0A5C9A3K5_9GAMM</name>
<comment type="caution">
    <text evidence="2">The sequence shown here is derived from an EMBL/GenBank/DDBJ whole genome shotgun (WGS) entry which is preliminary data.</text>
</comment>
<evidence type="ECO:0000313" key="2">
    <source>
        <dbReference type="EMBL" id="TXS95455.1"/>
    </source>
</evidence>
<dbReference type="GO" id="GO:0032259">
    <property type="term" value="P:methylation"/>
    <property type="evidence" value="ECO:0007669"/>
    <property type="project" value="UniProtKB-KW"/>
</dbReference>
<dbReference type="Pfam" id="PF10294">
    <property type="entry name" value="Methyltransf_16"/>
    <property type="match status" value="1"/>
</dbReference>
<dbReference type="GO" id="GO:0008168">
    <property type="term" value="F:methyltransferase activity"/>
    <property type="evidence" value="ECO:0007669"/>
    <property type="project" value="UniProtKB-KW"/>
</dbReference>
<dbReference type="AlphaFoldDB" id="A0A5C9A3K5"/>
<organism evidence="2 3">
    <name type="scientific">Parahaliea maris</name>
    <dbReference type="NCBI Taxonomy" id="2716870"/>
    <lineage>
        <taxon>Bacteria</taxon>
        <taxon>Pseudomonadati</taxon>
        <taxon>Pseudomonadota</taxon>
        <taxon>Gammaproteobacteria</taxon>
        <taxon>Cellvibrionales</taxon>
        <taxon>Halieaceae</taxon>
        <taxon>Parahaliea</taxon>
    </lineage>
</organism>
<reference evidence="2 3" key="1">
    <citation type="submission" date="2019-08" db="EMBL/GenBank/DDBJ databases">
        <title>Parahaliea maris sp. nov., isolated from the surface seawater.</title>
        <authorList>
            <person name="Liu Y."/>
        </authorList>
    </citation>
    <scope>NUCLEOTIDE SEQUENCE [LARGE SCALE GENOMIC DNA]</scope>
    <source>
        <strain evidence="2 3">HSLHS9</strain>
    </source>
</reference>
<dbReference type="PANTHER" id="PTHR14614">
    <property type="entry name" value="HEPATOCELLULAR CARCINOMA-ASSOCIATED ANTIGEN"/>
    <property type="match status" value="1"/>
</dbReference>
<keyword evidence="2" id="KW-0489">Methyltransferase</keyword>